<accession>A0A6A6QV47</accession>
<dbReference type="Proteomes" id="UP000799750">
    <property type="component" value="Unassembled WGS sequence"/>
</dbReference>
<name>A0A6A6QV47_9PEZI</name>
<dbReference type="PANTHER" id="PTHR38790">
    <property type="entry name" value="2EXR DOMAIN-CONTAINING PROTEIN-RELATED"/>
    <property type="match status" value="1"/>
</dbReference>
<reference evidence="2" key="1">
    <citation type="journal article" date="2020" name="Stud. Mycol.">
        <title>101 Dothideomycetes genomes: a test case for predicting lifestyles and emergence of pathogens.</title>
        <authorList>
            <person name="Haridas S."/>
            <person name="Albert R."/>
            <person name="Binder M."/>
            <person name="Bloem J."/>
            <person name="Labutti K."/>
            <person name="Salamov A."/>
            <person name="Andreopoulos B."/>
            <person name="Baker S."/>
            <person name="Barry K."/>
            <person name="Bills G."/>
            <person name="Bluhm B."/>
            <person name="Cannon C."/>
            <person name="Castanera R."/>
            <person name="Culley D."/>
            <person name="Daum C."/>
            <person name="Ezra D."/>
            <person name="Gonzalez J."/>
            <person name="Henrissat B."/>
            <person name="Kuo A."/>
            <person name="Liang C."/>
            <person name="Lipzen A."/>
            <person name="Lutzoni F."/>
            <person name="Magnuson J."/>
            <person name="Mondo S."/>
            <person name="Nolan M."/>
            <person name="Ohm R."/>
            <person name="Pangilinan J."/>
            <person name="Park H.-J."/>
            <person name="Ramirez L."/>
            <person name="Alfaro M."/>
            <person name="Sun H."/>
            <person name="Tritt A."/>
            <person name="Yoshinaga Y."/>
            <person name="Zwiers L.-H."/>
            <person name="Turgeon B."/>
            <person name="Goodwin S."/>
            <person name="Spatafora J."/>
            <person name="Crous P."/>
            <person name="Grigoriev I."/>
        </authorList>
    </citation>
    <scope>NUCLEOTIDE SEQUENCE</scope>
    <source>
        <strain evidence="2">CBS 269.34</strain>
    </source>
</reference>
<sequence length="106" mass="11728">MCSHAETTRDAPNEPRTPTTNPQMPSRLLQLPGELRNMIYTHLLSSTWLTFGGLLLGHRHSYTGVATKCAPNPLSILRTCRQIDLEASSLCLGHVLFNFEGLEALP</sequence>
<gene>
    <name evidence="2" type="ORF">BU16DRAFT_373629</name>
</gene>
<feature type="compositionally biased region" description="Basic and acidic residues" evidence="1">
    <location>
        <begin position="1"/>
        <end position="13"/>
    </location>
</feature>
<evidence type="ECO:0000313" key="2">
    <source>
        <dbReference type="EMBL" id="KAF2496301.1"/>
    </source>
</evidence>
<evidence type="ECO:0000256" key="1">
    <source>
        <dbReference type="SAM" id="MobiDB-lite"/>
    </source>
</evidence>
<feature type="region of interest" description="Disordered" evidence="1">
    <location>
        <begin position="1"/>
        <end position="26"/>
    </location>
</feature>
<evidence type="ECO:0000313" key="3">
    <source>
        <dbReference type="Proteomes" id="UP000799750"/>
    </source>
</evidence>
<organism evidence="2 3">
    <name type="scientific">Lophium mytilinum</name>
    <dbReference type="NCBI Taxonomy" id="390894"/>
    <lineage>
        <taxon>Eukaryota</taxon>
        <taxon>Fungi</taxon>
        <taxon>Dikarya</taxon>
        <taxon>Ascomycota</taxon>
        <taxon>Pezizomycotina</taxon>
        <taxon>Dothideomycetes</taxon>
        <taxon>Pleosporomycetidae</taxon>
        <taxon>Mytilinidiales</taxon>
        <taxon>Mytilinidiaceae</taxon>
        <taxon>Lophium</taxon>
    </lineage>
</organism>
<proteinExistence type="predicted"/>
<dbReference type="OrthoDB" id="5272396at2759"/>
<dbReference type="EMBL" id="MU004188">
    <property type="protein sequence ID" value="KAF2496301.1"/>
    <property type="molecule type" value="Genomic_DNA"/>
</dbReference>
<protein>
    <recommendedName>
        <fullName evidence="4">F-box domain-containing protein</fullName>
    </recommendedName>
</protein>
<keyword evidence="3" id="KW-1185">Reference proteome</keyword>
<dbReference type="AlphaFoldDB" id="A0A6A6QV47"/>
<evidence type="ECO:0008006" key="4">
    <source>
        <dbReference type="Google" id="ProtNLM"/>
    </source>
</evidence>